<proteinExistence type="predicted"/>
<dbReference type="PIRSF" id="PIRSF006092">
    <property type="entry name" value="GreA_GreB"/>
    <property type="match status" value="1"/>
</dbReference>
<dbReference type="RefSeq" id="WP_015023104.1">
    <property type="nucleotide sequence ID" value="NC_018721.1"/>
</dbReference>
<dbReference type="PANTHER" id="PTHR30437:SF4">
    <property type="entry name" value="TRANSCRIPTION ELONGATION FACTOR GREA"/>
    <property type="match status" value="1"/>
</dbReference>
<feature type="region of interest" description="Disordered" evidence="1">
    <location>
        <begin position="1"/>
        <end position="28"/>
    </location>
</feature>
<evidence type="ECO:0000313" key="4">
    <source>
        <dbReference type="Proteomes" id="UP000008514"/>
    </source>
</evidence>
<dbReference type="GO" id="GO:0032784">
    <property type="term" value="P:regulation of DNA-templated transcription elongation"/>
    <property type="evidence" value="ECO:0007669"/>
    <property type="project" value="InterPro"/>
</dbReference>
<gene>
    <name evidence="3" type="ordered locus">P700755_000463</name>
</gene>
<keyword evidence="3" id="KW-0251">Elongation factor</keyword>
<dbReference type="PANTHER" id="PTHR30437">
    <property type="entry name" value="TRANSCRIPTION ELONGATION FACTOR GREA"/>
    <property type="match status" value="1"/>
</dbReference>
<dbReference type="OrthoDB" id="1094048at2"/>
<dbReference type="EMBL" id="CP003879">
    <property type="protein sequence ID" value="AFU67486.1"/>
    <property type="molecule type" value="Genomic_DNA"/>
</dbReference>
<dbReference type="Pfam" id="PF01272">
    <property type="entry name" value="GreA_GreB"/>
    <property type="match status" value="1"/>
</dbReference>
<dbReference type="Proteomes" id="UP000008514">
    <property type="component" value="Chromosome"/>
</dbReference>
<evidence type="ECO:0000313" key="3">
    <source>
        <dbReference type="EMBL" id="AFU67486.1"/>
    </source>
</evidence>
<dbReference type="GO" id="GO:0070063">
    <property type="term" value="F:RNA polymerase binding"/>
    <property type="evidence" value="ECO:0007669"/>
    <property type="project" value="InterPro"/>
</dbReference>
<dbReference type="eggNOG" id="COG0782">
    <property type="taxonomic scope" value="Bacteria"/>
</dbReference>
<sequence length="164" mass="18678">MSRGFVKESDQEEPPIIPPRASLPDGVTNYVTPQGKEMLREEKSKLEKQRADLTIQDDTERRRELTVIDGKLKLLDERLNSAQVLNPEQQNKSEIRFGAHVKFKMNGSIQDFKIVGVDEANIKEKKIAFTSPLAMAMTSKKKGDNFEFKLSQDSRPIEILGINY</sequence>
<dbReference type="Gene3D" id="3.10.50.30">
    <property type="entry name" value="Transcription elongation factor, GreA/GreB, C-terminal domain"/>
    <property type="match status" value="1"/>
</dbReference>
<feature type="domain" description="Transcription elongation factor GreA/GreB C-terminal" evidence="2">
    <location>
        <begin position="91"/>
        <end position="164"/>
    </location>
</feature>
<dbReference type="STRING" id="313595.P700755_000463"/>
<dbReference type="InterPro" id="IPR001437">
    <property type="entry name" value="Tscrpt_elong_fac_GreA/B_C"/>
</dbReference>
<dbReference type="SUPFAM" id="SSF54534">
    <property type="entry name" value="FKBP-like"/>
    <property type="match status" value="1"/>
</dbReference>
<reference evidence="3" key="1">
    <citation type="submission" date="2006-03" db="EMBL/GenBank/DDBJ databases">
        <authorList>
            <person name="Bowman J."/>
            <person name="Ferriera S."/>
            <person name="Johnson J."/>
            <person name="Kravitz S."/>
            <person name="Halpern A."/>
            <person name="Remington K."/>
            <person name="Beeson K."/>
            <person name="Tran B."/>
            <person name="Rogers Y.-H."/>
            <person name="Friedman R."/>
            <person name="Venter J.C."/>
        </authorList>
    </citation>
    <scope>NUCLEOTIDE SEQUENCE [LARGE SCALE GENOMIC DNA]</scope>
    <source>
        <strain evidence="3">ATCC 700755</strain>
    </source>
</reference>
<dbReference type="GO" id="GO:0006354">
    <property type="term" value="P:DNA-templated transcription elongation"/>
    <property type="evidence" value="ECO:0007669"/>
    <property type="project" value="TreeGrafter"/>
</dbReference>
<keyword evidence="4" id="KW-1185">Reference proteome</keyword>
<organism evidence="3 4">
    <name type="scientific">Psychroflexus torquis (strain ATCC 700755 / CIP 106069 / ACAM 623)</name>
    <dbReference type="NCBI Taxonomy" id="313595"/>
    <lineage>
        <taxon>Bacteria</taxon>
        <taxon>Pseudomonadati</taxon>
        <taxon>Bacteroidota</taxon>
        <taxon>Flavobacteriia</taxon>
        <taxon>Flavobacteriales</taxon>
        <taxon>Flavobacteriaceae</taxon>
        <taxon>Psychroflexus</taxon>
    </lineage>
</organism>
<accession>K4IEJ9</accession>
<evidence type="ECO:0000256" key="1">
    <source>
        <dbReference type="SAM" id="MobiDB-lite"/>
    </source>
</evidence>
<reference evidence="3" key="2">
    <citation type="submission" date="2012-09" db="EMBL/GenBank/DDBJ databases">
        <title>The complete sequence of Psychroflexus torquis an extreme psychrophile from sea-ice that is stimulated by light.</title>
        <authorList>
            <person name="Feng S."/>
            <person name="Powell S.M."/>
            <person name="Bowman J.P."/>
        </authorList>
    </citation>
    <scope>NUCLEOTIDE SEQUENCE [LARGE SCALE GENOMIC DNA]</scope>
    <source>
        <strain evidence="3">ATCC 700755</strain>
    </source>
</reference>
<dbReference type="KEGG" id="ptq:P700755_000463"/>
<evidence type="ECO:0000259" key="2">
    <source>
        <dbReference type="Pfam" id="PF01272"/>
    </source>
</evidence>
<dbReference type="InterPro" id="IPR036953">
    <property type="entry name" value="GreA/GreB_C_sf"/>
</dbReference>
<dbReference type="InterPro" id="IPR023459">
    <property type="entry name" value="Tscrpt_elong_fac_GreA/B_fam"/>
</dbReference>
<protein>
    <submittedName>
        <fullName evidence="3">Transcription elongation factor GreB</fullName>
    </submittedName>
</protein>
<dbReference type="GO" id="GO:0003677">
    <property type="term" value="F:DNA binding"/>
    <property type="evidence" value="ECO:0007669"/>
    <property type="project" value="InterPro"/>
</dbReference>
<dbReference type="HOGENOM" id="CLU_101379_3_1_10"/>
<dbReference type="GO" id="GO:0003746">
    <property type="term" value="F:translation elongation factor activity"/>
    <property type="evidence" value="ECO:0007669"/>
    <property type="project" value="UniProtKB-KW"/>
</dbReference>
<name>K4IEJ9_PSYTT</name>
<dbReference type="AlphaFoldDB" id="K4IEJ9"/>
<keyword evidence="3" id="KW-0648">Protein biosynthesis</keyword>